<keyword evidence="5" id="KW-1185">Reference proteome</keyword>
<comment type="subcellular location">
    <subcellularLocation>
        <location evidence="1">Nucleus</location>
    </subcellularLocation>
</comment>
<feature type="compositionally biased region" description="Low complexity" evidence="3">
    <location>
        <begin position="194"/>
        <end position="211"/>
    </location>
</feature>
<keyword evidence="2" id="KW-0539">Nucleus</keyword>
<evidence type="ECO:0000256" key="3">
    <source>
        <dbReference type="SAM" id="MobiDB-lite"/>
    </source>
</evidence>
<dbReference type="InterPro" id="IPR051992">
    <property type="entry name" value="OxStress_Response_Reg"/>
</dbReference>
<name>A0AAP0RBF9_LIQFO</name>
<reference evidence="4 5" key="1">
    <citation type="journal article" date="2024" name="Plant J.">
        <title>Genome sequences and population genomics reveal climatic adaptation and genomic divergence between two closely related sweetgum species.</title>
        <authorList>
            <person name="Xu W.Q."/>
            <person name="Ren C.Q."/>
            <person name="Zhang X.Y."/>
            <person name="Comes H.P."/>
            <person name="Liu X.H."/>
            <person name="Li Y.G."/>
            <person name="Kettle C.J."/>
            <person name="Jalonen R."/>
            <person name="Gaisberger H."/>
            <person name="Ma Y.Z."/>
            <person name="Qiu Y.X."/>
        </authorList>
    </citation>
    <scope>NUCLEOTIDE SEQUENCE [LARGE SCALE GENOMIC DNA]</scope>
    <source>
        <strain evidence="4">Hangzhou</strain>
    </source>
</reference>
<sequence length="277" mass="29450">MSIALERGGGNAIQRSGFIHGMSCISIYDSPEHTRPAPGVFAGERSFPAKGEEREEELELGSCSSSSIGRNSDVSGGSSDGDDSGETEVQSSFKGPLDTMDALEEVLPIRRGISKFYCGKSKSFTSLGDVSNSSSVKDLAKPENAYNRKRKNLLASSNFWDKSHNYPSRINGGGTSKRAANLSRSTLALGMTMSSSSGSNTSSEDSNSNSSSPPPCRPPLHPQSKRSPNSGSSSPPPRPNFNPMRSFSLSDLQCISPATPTITGLVISDRDKHSKLH</sequence>
<dbReference type="GO" id="GO:0006950">
    <property type="term" value="P:response to stress"/>
    <property type="evidence" value="ECO:0007669"/>
    <property type="project" value="UniProtKB-ARBA"/>
</dbReference>
<evidence type="ECO:0000313" key="5">
    <source>
        <dbReference type="Proteomes" id="UP001415857"/>
    </source>
</evidence>
<evidence type="ECO:0000313" key="4">
    <source>
        <dbReference type="EMBL" id="KAK9274439.1"/>
    </source>
</evidence>
<feature type="region of interest" description="Disordered" evidence="3">
    <location>
        <begin position="191"/>
        <end position="248"/>
    </location>
</feature>
<protein>
    <submittedName>
        <fullName evidence="4">Uncharacterized protein</fullName>
    </submittedName>
</protein>
<comment type="caution">
    <text evidence="4">The sequence shown here is derived from an EMBL/GenBank/DDBJ whole genome shotgun (WGS) entry which is preliminary data.</text>
</comment>
<evidence type="ECO:0000256" key="2">
    <source>
        <dbReference type="ARBA" id="ARBA00023242"/>
    </source>
</evidence>
<dbReference type="PANTHER" id="PTHR33172:SF96">
    <property type="entry name" value="PROTEIN OXIDATIVE STRESS 3 LIKE 3"/>
    <property type="match status" value="1"/>
</dbReference>
<feature type="compositionally biased region" description="Low complexity" evidence="3">
    <location>
        <begin position="60"/>
        <end position="77"/>
    </location>
</feature>
<feature type="region of interest" description="Disordered" evidence="3">
    <location>
        <begin position="35"/>
        <end position="96"/>
    </location>
</feature>
<feature type="compositionally biased region" description="Pro residues" evidence="3">
    <location>
        <begin position="212"/>
        <end position="221"/>
    </location>
</feature>
<dbReference type="EMBL" id="JBBPBK010000011">
    <property type="protein sequence ID" value="KAK9274439.1"/>
    <property type="molecule type" value="Genomic_DNA"/>
</dbReference>
<dbReference type="AlphaFoldDB" id="A0AAP0RBF9"/>
<gene>
    <name evidence="4" type="ORF">L1049_021686</name>
</gene>
<dbReference type="Proteomes" id="UP001415857">
    <property type="component" value="Unassembled WGS sequence"/>
</dbReference>
<dbReference type="GO" id="GO:0005634">
    <property type="term" value="C:nucleus"/>
    <property type="evidence" value="ECO:0007669"/>
    <property type="project" value="UniProtKB-SubCell"/>
</dbReference>
<accession>A0AAP0RBF9</accession>
<dbReference type="PANTHER" id="PTHR33172">
    <property type="entry name" value="OS08G0516900 PROTEIN"/>
    <property type="match status" value="1"/>
</dbReference>
<organism evidence="4 5">
    <name type="scientific">Liquidambar formosana</name>
    <name type="common">Formosan gum</name>
    <dbReference type="NCBI Taxonomy" id="63359"/>
    <lineage>
        <taxon>Eukaryota</taxon>
        <taxon>Viridiplantae</taxon>
        <taxon>Streptophyta</taxon>
        <taxon>Embryophyta</taxon>
        <taxon>Tracheophyta</taxon>
        <taxon>Spermatophyta</taxon>
        <taxon>Magnoliopsida</taxon>
        <taxon>eudicotyledons</taxon>
        <taxon>Gunneridae</taxon>
        <taxon>Pentapetalae</taxon>
        <taxon>Saxifragales</taxon>
        <taxon>Altingiaceae</taxon>
        <taxon>Liquidambar</taxon>
    </lineage>
</organism>
<evidence type="ECO:0000256" key="1">
    <source>
        <dbReference type="ARBA" id="ARBA00004123"/>
    </source>
</evidence>
<proteinExistence type="predicted"/>